<sequence length="136" mass="15409">MKHGLYSIGTAVFLLLLNVLWDALFHTQLTKLLLNVDFMIDYRERKPSFAEEAAYHMITGVIIYMLLLVIARKYGRFYKAALIISLIFTCALYFILTALAVRPLSPLSVIGAAGWFLSHVCYFLVVARLQSSTISQ</sequence>
<evidence type="ECO:0008006" key="4">
    <source>
        <dbReference type="Google" id="ProtNLM"/>
    </source>
</evidence>
<keyword evidence="1" id="KW-0472">Membrane</keyword>
<keyword evidence="1" id="KW-1133">Transmembrane helix</keyword>
<feature type="transmembrane region" description="Helical" evidence="1">
    <location>
        <begin position="107"/>
        <end position="127"/>
    </location>
</feature>
<protein>
    <recommendedName>
        <fullName evidence="4">DUF2127 domain-containing protein</fullName>
    </recommendedName>
</protein>
<accession>A0ABQ6R6Z6</accession>
<organism evidence="2 3">
    <name type="scientific">Macrococcus equipercicus</name>
    <dbReference type="NCBI Taxonomy" id="69967"/>
    <lineage>
        <taxon>Bacteria</taxon>
        <taxon>Bacillati</taxon>
        <taxon>Bacillota</taxon>
        <taxon>Bacilli</taxon>
        <taxon>Bacillales</taxon>
        <taxon>Staphylococcaceae</taxon>
        <taxon>Macrococcus</taxon>
    </lineage>
</organism>
<dbReference type="EMBL" id="SCWC02000008">
    <property type="protein sequence ID" value="KAA1037619.1"/>
    <property type="molecule type" value="Genomic_DNA"/>
</dbReference>
<comment type="caution">
    <text evidence="2">The sequence shown here is derived from an EMBL/GenBank/DDBJ whole genome shotgun (WGS) entry which is preliminary data.</text>
</comment>
<feature type="transmembrane region" description="Helical" evidence="1">
    <location>
        <begin position="80"/>
        <end position="101"/>
    </location>
</feature>
<keyword evidence="1" id="KW-0812">Transmembrane</keyword>
<feature type="transmembrane region" description="Helical" evidence="1">
    <location>
        <begin position="5"/>
        <end position="24"/>
    </location>
</feature>
<evidence type="ECO:0000313" key="3">
    <source>
        <dbReference type="Proteomes" id="UP000295735"/>
    </source>
</evidence>
<evidence type="ECO:0000256" key="1">
    <source>
        <dbReference type="SAM" id="Phobius"/>
    </source>
</evidence>
<gene>
    <name evidence="2" type="ORF">ERX35_009585</name>
</gene>
<evidence type="ECO:0000313" key="2">
    <source>
        <dbReference type="EMBL" id="KAA1037619.1"/>
    </source>
</evidence>
<name>A0ABQ6R6Z6_9STAP</name>
<dbReference type="Proteomes" id="UP000295735">
    <property type="component" value="Unassembled WGS sequence"/>
</dbReference>
<feature type="transmembrane region" description="Helical" evidence="1">
    <location>
        <begin position="53"/>
        <end position="71"/>
    </location>
</feature>
<keyword evidence="3" id="KW-1185">Reference proteome</keyword>
<proteinExistence type="predicted"/>
<reference evidence="2 3" key="1">
    <citation type="submission" date="2019-09" db="EMBL/GenBank/DDBJ databases">
        <authorList>
            <person name="Mazhar S."/>
            <person name="Altermann E."/>
            <person name="Hill C."/>
            <person name="Mcauliffe O."/>
        </authorList>
    </citation>
    <scope>NUCLEOTIDE SEQUENCE [LARGE SCALE GENOMIC DNA]</scope>
    <source>
        <strain evidence="2 3">ATCC 51831</strain>
    </source>
</reference>